<dbReference type="InterPro" id="IPR000014">
    <property type="entry name" value="PAS"/>
</dbReference>
<dbReference type="PROSITE" id="PS50887">
    <property type="entry name" value="GGDEF"/>
    <property type="match status" value="1"/>
</dbReference>
<evidence type="ECO:0000259" key="3">
    <source>
        <dbReference type="PROSITE" id="PS50887"/>
    </source>
</evidence>
<protein>
    <recommendedName>
        <fullName evidence="6">Diguanylate cyclase</fullName>
    </recommendedName>
</protein>
<dbReference type="Proteomes" id="UP000190750">
    <property type="component" value="Unassembled WGS sequence"/>
</dbReference>
<dbReference type="SUPFAM" id="SSF54427">
    <property type="entry name" value="NTF2-like"/>
    <property type="match status" value="1"/>
</dbReference>
<gene>
    <name evidence="4" type="ORF">RF819_03955</name>
</gene>
<dbReference type="Pfam" id="PF00990">
    <property type="entry name" value="GGDEF"/>
    <property type="match status" value="1"/>
</dbReference>
<dbReference type="Gene3D" id="3.30.450.20">
    <property type="entry name" value="PAS domain"/>
    <property type="match status" value="1"/>
</dbReference>
<evidence type="ECO:0000259" key="1">
    <source>
        <dbReference type="PROSITE" id="PS50112"/>
    </source>
</evidence>
<evidence type="ECO:0008006" key="6">
    <source>
        <dbReference type="Google" id="ProtNLM"/>
    </source>
</evidence>
<dbReference type="Pfam" id="PF13474">
    <property type="entry name" value="SnoaL_3"/>
    <property type="match status" value="1"/>
</dbReference>
<dbReference type="SMART" id="SM00086">
    <property type="entry name" value="PAC"/>
    <property type="match status" value="1"/>
</dbReference>
<dbReference type="InterPro" id="IPR032710">
    <property type="entry name" value="NTF2-like_dom_sf"/>
</dbReference>
<dbReference type="GO" id="GO:0006355">
    <property type="term" value="P:regulation of DNA-templated transcription"/>
    <property type="evidence" value="ECO:0007669"/>
    <property type="project" value="InterPro"/>
</dbReference>
<dbReference type="SMART" id="SM00267">
    <property type="entry name" value="GGDEF"/>
    <property type="match status" value="1"/>
</dbReference>
<reference evidence="4 5" key="1">
    <citation type="submission" date="2017-01" db="EMBL/GenBank/DDBJ databases">
        <title>Genome sequencing of Rhodoferax fermentans JCM 7819.</title>
        <authorList>
            <person name="Kim Y.J."/>
            <person name="Farh M.E.-A."/>
            <person name="Yang D.-C."/>
        </authorList>
    </citation>
    <scope>NUCLEOTIDE SEQUENCE [LARGE SCALE GENOMIC DNA]</scope>
    <source>
        <strain evidence="4 5">JCM 7819</strain>
    </source>
</reference>
<dbReference type="InterPro" id="IPR052163">
    <property type="entry name" value="DGC-Regulatory_Protein"/>
</dbReference>
<keyword evidence="5" id="KW-1185">Reference proteome</keyword>
<dbReference type="EMBL" id="MTJN01000002">
    <property type="protein sequence ID" value="OOV05982.1"/>
    <property type="molecule type" value="Genomic_DNA"/>
</dbReference>
<dbReference type="PANTHER" id="PTHR46663:SF3">
    <property type="entry name" value="SLL0267 PROTEIN"/>
    <property type="match status" value="1"/>
</dbReference>
<dbReference type="Gene3D" id="3.10.450.50">
    <property type="match status" value="1"/>
</dbReference>
<dbReference type="FunFam" id="3.30.70.270:FF:000001">
    <property type="entry name" value="Diguanylate cyclase domain protein"/>
    <property type="match status" value="1"/>
</dbReference>
<feature type="domain" description="GGDEF" evidence="3">
    <location>
        <begin position="329"/>
        <end position="476"/>
    </location>
</feature>
<feature type="domain" description="PAS" evidence="1">
    <location>
        <begin position="165"/>
        <end position="235"/>
    </location>
</feature>
<feature type="domain" description="PAC" evidence="2">
    <location>
        <begin position="245"/>
        <end position="297"/>
    </location>
</feature>
<name>A0A1T1APF5_RHOFE</name>
<dbReference type="InterPro" id="IPR029787">
    <property type="entry name" value="Nucleotide_cyclase"/>
</dbReference>
<dbReference type="CDD" id="cd00130">
    <property type="entry name" value="PAS"/>
    <property type="match status" value="1"/>
</dbReference>
<dbReference type="Gene3D" id="3.30.70.270">
    <property type="match status" value="1"/>
</dbReference>
<dbReference type="InterPro" id="IPR001610">
    <property type="entry name" value="PAC"/>
</dbReference>
<sequence>MPSERLSTIRALFDDYIAQYATRDDRLITRFSDNFSGYSGGGDVLVKDRAEWVKITRQDFAQVPQPLRIEMLDICLQDLCHEVVVVTAFFHIHLPGPEHVLSRETARLVLIFRLEQGDWKIVHSGISIPYHLVQAGEVYPLKGLQDRNSTLESLVEQRTKQLQDSEALYRLLTEETLDVVWKTDRDLRITYISPADERLRGFKAEEVLGRHVFELFTEDGVATVQNILKNTTQAGEGKRSPEGFWIFSVQHRAKNGRVLWGEVLAKPQYDAQGNILGYHGTTRECTDRVRLEDEVRQLAFFDPLTSLPNRRLLDDRLGQSLVVSKRSGNYGAVMVLDLDNFKTLNDLHGHHVGDLLLLEVAQRLVDCVRQKDTVARFGGDEFVVILGELSADRPRSIQQASDVAEKIRASLVAPYLLKVSQSGQMDTLVEHHCSASIGLALFLGQDASQNDLLKWADAAMYQAKAAGRNVIRLADG</sequence>
<dbReference type="Pfam" id="PF00989">
    <property type="entry name" value="PAS"/>
    <property type="match status" value="1"/>
</dbReference>
<dbReference type="STRING" id="28066.RF819_03955"/>
<dbReference type="InterPro" id="IPR013767">
    <property type="entry name" value="PAS_fold"/>
</dbReference>
<evidence type="ECO:0000313" key="4">
    <source>
        <dbReference type="EMBL" id="OOV05982.1"/>
    </source>
</evidence>
<accession>A0A1T1APF5</accession>
<dbReference type="InterPro" id="IPR035965">
    <property type="entry name" value="PAS-like_dom_sf"/>
</dbReference>
<dbReference type="PROSITE" id="PS50112">
    <property type="entry name" value="PAS"/>
    <property type="match status" value="1"/>
</dbReference>
<dbReference type="GO" id="GO:0003824">
    <property type="term" value="F:catalytic activity"/>
    <property type="evidence" value="ECO:0007669"/>
    <property type="project" value="UniProtKB-ARBA"/>
</dbReference>
<evidence type="ECO:0000313" key="5">
    <source>
        <dbReference type="Proteomes" id="UP000190750"/>
    </source>
</evidence>
<dbReference type="SUPFAM" id="SSF55785">
    <property type="entry name" value="PYP-like sensor domain (PAS domain)"/>
    <property type="match status" value="1"/>
</dbReference>
<dbReference type="NCBIfam" id="TIGR00229">
    <property type="entry name" value="sensory_box"/>
    <property type="match status" value="1"/>
</dbReference>
<organism evidence="4 5">
    <name type="scientific">Rhodoferax fermentans</name>
    <dbReference type="NCBI Taxonomy" id="28066"/>
    <lineage>
        <taxon>Bacteria</taxon>
        <taxon>Pseudomonadati</taxon>
        <taxon>Pseudomonadota</taxon>
        <taxon>Betaproteobacteria</taxon>
        <taxon>Burkholderiales</taxon>
        <taxon>Comamonadaceae</taxon>
        <taxon>Rhodoferax</taxon>
    </lineage>
</organism>
<dbReference type="CDD" id="cd01949">
    <property type="entry name" value="GGDEF"/>
    <property type="match status" value="1"/>
</dbReference>
<dbReference type="InterPro" id="IPR000700">
    <property type="entry name" value="PAS-assoc_C"/>
</dbReference>
<dbReference type="InterPro" id="IPR043128">
    <property type="entry name" value="Rev_trsase/Diguanyl_cyclase"/>
</dbReference>
<dbReference type="InterPro" id="IPR000160">
    <property type="entry name" value="GGDEF_dom"/>
</dbReference>
<dbReference type="NCBIfam" id="TIGR00254">
    <property type="entry name" value="GGDEF"/>
    <property type="match status" value="1"/>
</dbReference>
<proteinExistence type="predicted"/>
<dbReference type="PANTHER" id="PTHR46663">
    <property type="entry name" value="DIGUANYLATE CYCLASE DGCT-RELATED"/>
    <property type="match status" value="1"/>
</dbReference>
<dbReference type="SMART" id="SM00091">
    <property type="entry name" value="PAS"/>
    <property type="match status" value="1"/>
</dbReference>
<dbReference type="AlphaFoldDB" id="A0A1T1APF5"/>
<comment type="caution">
    <text evidence="4">The sequence shown here is derived from an EMBL/GenBank/DDBJ whole genome shotgun (WGS) entry which is preliminary data.</text>
</comment>
<dbReference type="PROSITE" id="PS50113">
    <property type="entry name" value="PAC"/>
    <property type="match status" value="1"/>
</dbReference>
<dbReference type="SUPFAM" id="SSF55073">
    <property type="entry name" value="Nucleotide cyclase"/>
    <property type="match status" value="1"/>
</dbReference>
<evidence type="ECO:0000259" key="2">
    <source>
        <dbReference type="PROSITE" id="PS50113"/>
    </source>
</evidence>
<dbReference type="InterPro" id="IPR037401">
    <property type="entry name" value="SnoaL-like"/>
</dbReference>